<keyword evidence="2" id="KW-1185">Reference proteome</keyword>
<dbReference type="RefSeq" id="WP_249310881.1">
    <property type="nucleotide sequence ID" value="NZ_JACRSU010000001.1"/>
</dbReference>
<dbReference type="Proteomes" id="UP000611762">
    <property type="component" value="Unassembled WGS sequence"/>
</dbReference>
<reference evidence="1" key="1">
    <citation type="submission" date="2020-08" db="EMBL/GenBank/DDBJ databases">
        <title>Genome public.</title>
        <authorList>
            <person name="Liu C."/>
            <person name="Sun Q."/>
        </authorList>
    </citation>
    <scope>NUCLEOTIDE SEQUENCE</scope>
    <source>
        <strain evidence="1">H8</strain>
    </source>
</reference>
<dbReference type="InterPro" id="IPR009711">
    <property type="entry name" value="UPF0473"/>
</dbReference>
<comment type="caution">
    <text evidence="1">The sequence shown here is derived from an EMBL/GenBank/DDBJ whole genome shotgun (WGS) entry which is preliminary data.</text>
</comment>
<sequence>MADEKNMQNAAPEEEEGIVMLINDDGEEHAFLHLDSFDYNGETYVVLLPADEGDEDCDEVLIYTLKIDEDGSETLLPIEDEAELDMAFDEFKNRMGDEYEFES</sequence>
<proteinExistence type="predicted"/>
<gene>
    <name evidence="1" type="ORF">H8698_01595</name>
</gene>
<evidence type="ECO:0000313" key="1">
    <source>
        <dbReference type="EMBL" id="MBC8539666.1"/>
    </source>
</evidence>
<accession>A0A926DKT0</accession>
<name>A0A926DKT0_9FIRM</name>
<dbReference type="EMBL" id="JACRSU010000001">
    <property type="protein sequence ID" value="MBC8539666.1"/>
    <property type="molecule type" value="Genomic_DNA"/>
</dbReference>
<dbReference type="AlphaFoldDB" id="A0A926DKT0"/>
<evidence type="ECO:0000313" key="2">
    <source>
        <dbReference type="Proteomes" id="UP000611762"/>
    </source>
</evidence>
<protein>
    <submittedName>
        <fullName evidence="1">DUF1292 domain-containing protein</fullName>
    </submittedName>
</protein>
<organism evidence="1 2">
    <name type="scientific">Congzhengia minquanensis</name>
    <dbReference type="NCBI Taxonomy" id="2763657"/>
    <lineage>
        <taxon>Bacteria</taxon>
        <taxon>Bacillati</taxon>
        <taxon>Bacillota</taxon>
        <taxon>Clostridia</taxon>
        <taxon>Eubacteriales</taxon>
        <taxon>Oscillospiraceae</taxon>
        <taxon>Congzhengia</taxon>
    </lineage>
</organism>
<dbReference type="Pfam" id="PF06949">
    <property type="entry name" value="DUF1292"/>
    <property type="match status" value="1"/>
</dbReference>